<sequence length="51" mass="5447">MTEDEALKAAGDIIIAAFPDMYGSVTFNLQGQRKTVHSNVVSHLVIESGGK</sequence>
<organism evidence="1">
    <name type="scientific">marine sediment metagenome</name>
    <dbReference type="NCBI Taxonomy" id="412755"/>
    <lineage>
        <taxon>unclassified sequences</taxon>
        <taxon>metagenomes</taxon>
        <taxon>ecological metagenomes</taxon>
    </lineage>
</organism>
<protein>
    <submittedName>
        <fullName evidence="1">Uncharacterized protein</fullName>
    </submittedName>
</protein>
<reference evidence="1" key="1">
    <citation type="journal article" date="2015" name="Nature">
        <title>Complex archaea that bridge the gap between prokaryotes and eukaryotes.</title>
        <authorList>
            <person name="Spang A."/>
            <person name="Saw J.H."/>
            <person name="Jorgensen S.L."/>
            <person name="Zaremba-Niedzwiedzka K."/>
            <person name="Martijn J."/>
            <person name="Lind A.E."/>
            <person name="van Eijk R."/>
            <person name="Schleper C."/>
            <person name="Guy L."/>
            <person name="Ettema T.J."/>
        </authorList>
    </citation>
    <scope>NUCLEOTIDE SEQUENCE</scope>
</reference>
<feature type="non-terminal residue" evidence="1">
    <location>
        <position position="51"/>
    </location>
</feature>
<dbReference type="AlphaFoldDB" id="A0A0F9HAB2"/>
<comment type="caution">
    <text evidence="1">The sequence shown here is derived from an EMBL/GenBank/DDBJ whole genome shotgun (WGS) entry which is preliminary data.</text>
</comment>
<name>A0A0F9HAB2_9ZZZZ</name>
<gene>
    <name evidence="1" type="ORF">LCGC14_1727740</name>
</gene>
<accession>A0A0F9HAB2</accession>
<proteinExistence type="predicted"/>
<dbReference type="EMBL" id="LAZR01015638">
    <property type="protein sequence ID" value="KKM08044.1"/>
    <property type="molecule type" value="Genomic_DNA"/>
</dbReference>
<evidence type="ECO:0000313" key="1">
    <source>
        <dbReference type="EMBL" id="KKM08044.1"/>
    </source>
</evidence>